<evidence type="ECO:0000256" key="12">
    <source>
        <dbReference type="ARBA" id="ARBA00022786"/>
    </source>
</evidence>
<evidence type="ECO:0000256" key="16">
    <source>
        <dbReference type="ARBA" id="ARBA00023272"/>
    </source>
</evidence>
<dbReference type="GO" id="GO:0016567">
    <property type="term" value="P:protein ubiquitination"/>
    <property type="evidence" value="ECO:0007669"/>
    <property type="project" value="TreeGrafter"/>
</dbReference>
<evidence type="ECO:0000256" key="2">
    <source>
        <dbReference type="ARBA" id="ARBA00004123"/>
    </source>
</evidence>
<evidence type="ECO:0000256" key="25">
    <source>
        <dbReference type="PROSITE-ProRule" id="PRU00192"/>
    </source>
</evidence>
<dbReference type="GO" id="GO:0004864">
    <property type="term" value="F:protein phosphatase inhibitor activity"/>
    <property type="evidence" value="ECO:0007669"/>
    <property type="project" value="UniProtKB-KW"/>
</dbReference>
<feature type="region of interest" description="Disordered" evidence="26">
    <location>
        <begin position="261"/>
        <end position="302"/>
    </location>
</feature>
<evidence type="ECO:0000256" key="7">
    <source>
        <dbReference type="ARBA" id="ARBA00022553"/>
    </source>
</evidence>
<evidence type="ECO:0000256" key="11">
    <source>
        <dbReference type="ARBA" id="ARBA00022771"/>
    </source>
</evidence>
<dbReference type="GO" id="GO:0046330">
    <property type="term" value="P:positive regulation of JNK cascade"/>
    <property type="evidence" value="ECO:0007669"/>
    <property type="project" value="TreeGrafter"/>
</dbReference>
<feature type="compositionally biased region" description="Pro residues" evidence="26">
    <location>
        <begin position="585"/>
        <end position="595"/>
    </location>
</feature>
<comment type="catalytic activity">
    <reaction evidence="1">
        <text>S-ubiquitinyl-[E2 ubiquitin-conjugating enzyme]-L-cysteine + [acceptor protein]-L-lysine = [E2 ubiquitin-conjugating enzyme]-L-cysteine + N(6)-ubiquitinyl-[acceptor protein]-L-lysine.</text>
        <dbReference type="EC" id="2.3.2.27"/>
    </reaction>
</comment>
<dbReference type="PRINTS" id="PR00452">
    <property type="entry name" value="SH3DOMAIN"/>
</dbReference>
<feature type="domain" description="SH3" evidence="27">
    <location>
        <begin position="125"/>
        <end position="184"/>
    </location>
</feature>
<evidence type="ECO:0000256" key="10">
    <source>
        <dbReference type="ARBA" id="ARBA00022737"/>
    </source>
</evidence>
<feature type="region of interest" description="Disordered" evidence="26">
    <location>
        <begin position="468"/>
        <end position="502"/>
    </location>
</feature>
<dbReference type="PANTHER" id="PTHR14167:SF60">
    <property type="entry name" value="E3 UBIQUITIN-PROTEIN LIGASE SH3RF2"/>
    <property type="match status" value="1"/>
</dbReference>
<feature type="compositionally biased region" description="Polar residues" evidence="26">
    <location>
        <begin position="263"/>
        <end position="288"/>
    </location>
</feature>
<feature type="compositionally biased region" description="Polar residues" evidence="26">
    <location>
        <begin position="693"/>
        <end position="703"/>
    </location>
</feature>
<dbReference type="GO" id="GO:0043066">
    <property type="term" value="P:negative regulation of apoptotic process"/>
    <property type="evidence" value="ECO:0007669"/>
    <property type="project" value="UniProtKB-ARBA"/>
</dbReference>
<accession>A0A8J6G1D6</accession>
<dbReference type="InterPro" id="IPR035794">
    <property type="entry name" value="SH3RF2_SH3_2"/>
</dbReference>
<evidence type="ECO:0000256" key="3">
    <source>
        <dbReference type="ARBA" id="ARBA00004906"/>
    </source>
</evidence>
<evidence type="ECO:0000256" key="14">
    <source>
        <dbReference type="ARBA" id="ARBA00022843"/>
    </source>
</evidence>
<evidence type="ECO:0000256" key="22">
    <source>
        <dbReference type="ARBA" id="ARBA00082659"/>
    </source>
</evidence>
<dbReference type="SUPFAM" id="SSF57850">
    <property type="entry name" value="RING/U-box"/>
    <property type="match status" value="1"/>
</dbReference>
<dbReference type="GO" id="GO:0005654">
    <property type="term" value="C:nucleoplasm"/>
    <property type="evidence" value="ECO:0007669"/>
    <property type="project" value="TreeGrafter"/>
</dbReference>
<dbReference type="PRINTS" id="PR00499">
    <property type="entry name" value="P67PHOX"/>
</dbReference>
<dbReference type="GO" id="GO:0008157">
    <property type="term" value="F:protein phosphatase 1 binding"/>
    <property type="evidence" value="ECO:0007669"/>
    <property type="project" value="TreeGrafter"/>
</dbReference>
<keyword evidence="6 25" id="KW-0728">SH3 domain</keyword>
<dbReference type="InterPro" id="IPR028511">
    <property type="entry name" value="SH3RF2_RING-HC_Zfn"/>
</dbReference>
<feature type="region of interest" description="Disordered" evidence="26">
    <location>
        <begin position="334"/>
        <end position="378"/>
    </location>
</feature>
<keyword evidence="15" id="KW-0539">Nucleus</keyword>
<dbReference type="InterPro" id="IPR001841">
    <property type="entry name" value="Znf_RING"/>
</dbReference>
<dbReference type="PROSITE" id="PS50002">
    <property type="entry name" value="SH3"/>
    <property type="match status" value="3"/>
</dbReference>
<feature type="compositionally biased region" description="Polar residues" evidence="26">
    <location>
        <begin position="353"/>
        <end position="378"/>
    </location>
</feature>
<keyword evidence="14" id="KW-0832">Ubl conjugation</keyword>
<dbReference type="InterPro" id="IPR035792">
    <property type="entry name" value="SH3RF2_SH3_1"/>
</dbReference>
<dbReference type="InterPro" id="IPR035822">
    <property type="entry name" value="SH3RF2_SH3_3"/>
</dbReference>
<evidence type="ECO:0000256" key="8">
    <source>
        <dbReference type="ARBA" id="ARBA00022679"/>
    </source>
</evidence>
<dbReference type="Pfam" id="PF13639">
    <property type="entry name" value="zf-RING_2"/>
    <property type="match status" value="1"/>
</dbReference>
<keyword evidence="10" id="KW-0677">Repeat</keyword>
<evidence type="ECO:0000259" key="27">
    <source>
        <dbReference type="PROSITE" id="PS50002"/>
    </source>
</evidence>
<dbReference type="InterPro" id="IPR036028">
    <property type="entry name" value="SH3-like_dom_sf"/>
</dbReference>
<evidence type="ECO:0000313" key="29">
    <source>
        <dbReference type="EMBL" id="KAH0501842.1"/>
    </source>
</evidence>
<comment type="pathway">
    <text evidence="3">Protein modification; protein ubiquitination.</text>
</comment>
<comment type="subunit">
    <text evidence="18">Interacts with FASLG and PPP1CA. Interacts with PAK4 and TNFRSF1A. Interacts with DLK1, MAP3K10, MAPK8IP1/JIP1, MAPK8IP2/JIP2 and MAPK8IP3/JIP3. Interacts with RAC1 (both active GTP- or inactive GDP-bound forms).</text>
</comment>
<evidence type="ECO:0000256" key="24">
    <source>
        <dbReference type="PROSITE-ProRule" id="PRU00175"/>
    </source>
</evidence>
<keyword evidence="13" id="KW-0862">Zinc</keyword>
<keyword evidence="16" id="KW-0650">Protein phosphatase inhibitor</keyword>
<evidence type="ECO:0000259" key="28">
    <source>
        <dbReference type="PROSITE" id="PS50089"/>
    </source>
</evidence>
<dbReference type="GO" id="GO:0032436">
    <property type="term" value="P:positive regulation of proteasomal ubiquitin-dependent protein catabolic process"/>
    <property type="evidence" value="ECO:0007669"/>
    <property type="project" value="TreeGrafter"/>
</dbReference>
<dbReference type="PROSITE" id="PS00518">
    <property type="entry name" value="ZF_RING_1"/>
    <property type="match status" value="1"/>
</dbReference>
<feature type="domain" description="RING-type" evidence="28">
    <location>
        <begin position="12"/>
        <end position="53"/>
    </location>
</feature>
<reference evidence="29" key="1">
    <citation type="submission" date="2020-03" db="EMBL/GenBank/DDBJ databases">
        <title>Studies in the Genomics of Life Span.</title>
        <authorList>
            <person name="Glass D."/>
        </authorList>
    </citation>
    <scope>NUCLEOTIDE SEQUENCE</scope>
    <source>
        <strain evidence="29">LTLLF</strain>
        <tissue evidence="29">Muscle</tissue>
    </source>
</reference>
<proteinExistence type="inferred from homology"/>
<feature type="domain" description="SH3" evidence="27">
    <location>
        <begin position="187"/>
        <end position="252"/>
    </location>
</feature>
<evidence type="ECO:0000256" key="18">
    <source>
        <dbReference type="ARBA" id="ARBA00063737"/>
    </source>
</evidence>
<dbReference type="FunFam" id="2.30.30.40:FF:000173">
    <property type="entry name" value="E3 ubiquitin-protein ligase SH3RF2 isoform X1"/>
    <property type="match status" value="1"/>
</dbReference>
<evidence type="ECO:0000256" key="17">
    <source>
        <dbReference type="ARBA" id="ARBA00056451"/>
    </source>
</evidence>
<evidence type="ECO:0000256" key="26">
    <source>
        <dbReference type="SAM" id="MobiDB-lite"/>
    </source>
</evidence>
<dbReference type="CDD" id="cd11784">
    <property type="entry name" value="SH3_SH3RF2_3"/>
    <property type="match status" value="1"/>
</dbReference>
<keyword evidence="11 24" id="KW-0863">Zinc-finger</keyword>
<dbReference type="EMBL" id="JAATJU010026300">
    <property type="protein sequence ID" value="KAH0501842.1"/>
    <property type="molecule type" value="Genomic_DNA"/>
</dbReference>
<evidence type="ECO:0000256" key="9">
    <source>
        <dbReference type="ARBA" id="ARBA00022723"/>
    </source>
</evidence>
<evidence type="ECO:0000256" key="23">
    <source>
        <dbReference type="ARBA" id="ARBA00084054"/>
    </source>
</evidence>
<comment type="similarity">
    <text evidence="4">Belongs to the SH3RF family.</text>
</comment>
<evidence type="ECO:0000256" key="6">
    <source>
        <dbReference type="ARBA" id="ARBA00022443"/>
    </source>
</evidence>
<keyword evidence="8" id="KW-0808">Transferase</keyword>
<dbReference type="InterPro" id="IPR050384">
    <property type="entry name" value="Endophilin_SH3RF"/>
</dbReference>
<name>A0A8J6G1D6_MICOH</name>
<sequence length="703" mass="76614">MDDLTLLDLLECPVCFEKLDVTAKVLPCQHTFCKPCLQRIFKAHKELRCPECRTLVFCSIEALPANLLLVRLLDGVRSGQNSWKGGSLRRPRILTLQDNRKTKTSSRSLQASPFRLVPSVRIHMDGVPRAKALCNYRGKNPGDLKFNKGDVILLRRQLDENWYQGEINGVSGIFPASSVEVIKQLPQPPPLCRALYNFELRDKDKSENQDCLTFLKDDIITVISRVDENWAEGKLGDKVGIFPILFVEPNLTARHLLEKNKGHQLSRTKNLSLMSSPSRGKATNTPTLRKSPGSRRKGSGQFSITTALNTLNRMVHSPEGHQMVEISTPVLISSSSPSAFTQPGDKADFPANSAVQVSTSQPAPASPGHSTAMVSVPSSQQQLSTNMFVALHTYSAHGPEELDLQKGEGIKVLGKYQDGWLRGLSLVTGRAGIFPSDYVIPVFSFSEGDPRQNRPFKSVFVPTAVVNPEGSTAGPGTLEQGSLRKGRSSMRKNGSLQRPVQSGIPTFMVGSLRRSPTMVIRPQKFQFCQPQGMTSSPAPMMVEMGSKPISTGEPALTCSSRGGKTRIHSAASSLIMEGKEIPIKSEPPPKPPASAPPSILVKPENSKNGTEKQVKTVRFQNYSPPPTKHYASHPTSGKHEQPATVKGSQPEAVPSGAEMTVLFAHRSGCHSGQQTDLRRKSAFGKTMPPVPTASATQTVLTSK</sequence>
<feature type="domain" description="SH3" evidence="27">
    <location>
        <begin position="383"/>
        <end position="444"/>
    </location>
</feature>
<protein>
    <recommendedName>
        <fullName evidence="19">E3 ubiquitin-protein ligase SH3RF2</fullName>
        <ecNumber evidence="5">2.3.2.27</ecNumber>
    </recommendedName>
    <alternativeName>
        <fullName evidence="22">Protein phosphatase 1 regulatory subunit 39</fullName>
    </alternativeName>
    <alternativeName>
        <fullName evidence="21">RING finger protein 158</fullName>
    </alternativeName>
    <alternativeName>
        <fullName evidence="23">RING-type E3 ubiquitin transferase SH3RF2</fullName>
    </alternativeName>
    <alternativeName>
        <fullName evidence="20">SH3 domain-containing RING finger protein 2</fullName>
    </alternativeName>
</protein>
<comment type="function">
    <text evidence="17">Has E3 ubiquitin-protein ligase activity. Acts as an anti-apoptotic regulator of the JNK pathway by ubiquitinating and promoting the degradation of SH3RF1, a scaffold protein that is required for pro-apoptotic JNK activation. Facilitates TNF-alpha-mediated recruitment of adapter proteins TRADD and RIPK1 to TNFRSF1A and regulates PAK4 protein stability via inhibition of its ubiquitin-mediated proteasomal degradation. Inhibits PPP1CA phosphatase activity.</text>
</comment>
<evidence type="ECO:0000256" key="1">
    <source>
        <dbReference type="ARBA" id="ARBA00000900"/>
    </source>
</evidence>
<evidence type="ECO:0000256" key="20">
    <source>
        <dbReference type="ARBA" id="ARBA00080287"/>
    </source>
</evidence>
<dbReference type="PROSITE" id="PS50089">
    <property type="entry name" value="ZF_RING_2"/>
    <property type="match status" value="1"/>
</dbReference>
<dbReference type="FunFam" id="3.30.40.10:FF:000077">
    <property type="entry name" value="E3 ubiquitin-protein ligase SH3RF1 isoform X1"/>
    <property type="match status" value="1"/>
</dbReference>
<keyword evidence="12" id="KW-0833">Ubl conjugation pathway</keyword>
<dbReference type="Proteomes" id="UP000710432">
    <property type="component" value="Unassembled WGS sequence"/>
</dbReference>
<dbReference type="SUPFAM" id="SSF50044">
    <property type="entry name" value="SH3-domain"/>
    <property type="match status" value="3"/>
</dbReference>
<organism evidence="29 30">
    <name type="scientific">Microtus ochrogaster</name>
    <name type="common">Prairie vole</name>
    <dbReference type="NCBI Taxonomy" id="79684"/>
    <lineage>
        <taxon>Eukaryota</taxon>
        <taxon>Metazoa</taxon>
        <taxon>Chordata</taxon>
        <taxon>Craniata</taxon>
        <taxon>Vertebrata</taxon>
        <taxon>Euteleostomi</taxon>
        <taxon>Mammalia</taxon>
        <taxon>Eutheria</taxon>
        <taxon>Euarchontoglires</taxon>
        <taxon>Glires</taxon>
        <taxon>Rodentia</taxon>
        <taxon>Myomorpha</taxon>
        <taxon>Muroidea</taxon>
        <taxon>Cricetidae</taxon>
        <taxon>Arvicolinae</taxon>
        <taxon>Microtus</taxon>
    </lineage>
</organism>
<feature type="region of interest" description="Disordered" evidence="26">
    <location>
        <begin position="581"/>
        <end position="703"/>
    </location>
</feature>
<feature type="compositionally biased region" description="Polar residues" evidence="26">
    <location>
        <begin position="491"/>
        <end position="502"/>
    </location>
</feature>
<dbReference type="InterPro" id="IPR017907">
    <property type="entry name" value="Znf_RING_CS"/>
</dbReference>
<dbReference type="PANTHER" id="PTHR14167">
    <property type="entry name" value="SH3 DOMAIN-CONTAINING"/>
    <property type="match status" value="1"/>
</dbReference>
<dbReference type="Gene3D" id="2.30.30.40">
    <property type="entry name" value="SH3 Domains"/>
    <property type="match status" value="3"/>
</dbReference>
<dbReference type="FunFam" id="2.30.30.40:FF:000191">
    <property type="entry name" value="E3 ubiquitin-protein ligase SH3RF2 isoform X2"/>
    <property type="match status" value="1"/>
</dbReference>
<comment type="subcellular location">
    <subcellularLocation>
        <location evidence="2">Nucleus</location>
    </subcellularLocation>
</comment>
<dbReference type="AlphaFoldDB" id="A0A8J6G1D6"/>
<keyword evidence="7" id="KW-0597">Phosphoprotein</keyword>
<evidence type="ECO:0000256" key="4">
    <source>
        <dbReference type="ARBA" id="ARBA00008649"/>
    </source>
</evidence>
<dbReference type="SMART" id="SM00326">
    <property type="entry name" value="SH3"/>
    <property type="match status" value="3"/>
</dbReference>
<dbReference type="Pfam" id="PF00018">
    <property type="entry name" value="SH3_1"/>
    <property type="match status" value="2"/>
</dbReference>
<evidence type="ECO:0000256" key="5">
    <source>
        <dbReference type="ARBA" id="ARBA00012483"/>
    </source>
</evidence>
<dbReference type="FunFam" id="2.30.30.40:FF:000063">
    <property type="entry name" value="Putative E3 ubiquitin-protein ligase SH3RF1"/>
    <property type="match status" value="1"/>
</dbReference>
<dbReference type="Pfam" id="PF07653">
    <property type="entry name" value="SH3_2"/>
    <property type="match status" value="1"/>
</dbReference>
<dbReference type="GO" id="GO:0008270">
    <property type="term" value="F:zinc ion binding"/>
    <property type="evidence" value="ECO:0007669"/>
    <property type="project" value="UniProtKB-KW"/>
</dbReference>
<evidence type="ECO:0000256" key="21">
    <source>
        <dbReference type="ARBA" id="ARBA00080383"/>
    </source>
</evidence>
<evidence type="ECO:0000256" key="13">
    <source>
        <dbReference type="ARBA" id="ARBA00022833"/>
    </source>
</evidence>
<keyword evidence="9" id="KW-0479">Metal-binding</keyword>
<dbReference type="CDD" id="cd16749">
    <property type="entry name" value="RING-HC_SH3RF2"/>
    <property type="match status" value="1"/>
</dbReference>
<comment type="caution">
    <text evidence="29">The sequence shown here is derived from an EMBL/GenBank/DDBJ whole genome shotgun (WGS) entry which is preliminary data.</text>
</comment>
<evidence type="ECO:0000313" key="30">
    <source>
        <dbReference type="Proteomes" id="UP000710432"/>
    </source>
</evidence>
<evidence type="ECO:0000256" key="15">
    <source>
        <dbReference type="ARBA" id="ARBA00023242"/>
    </source>
</evidence>
<dbReference type="CDD" id="cd11932">
    <property type="entry name" value="SH3_SH3RF2_2"/>
    <property type="match status" value="1"/>
</dbReference>
<dbReference type="EC" id="2.3.2.27" evidence="5"/>
<gene>
    <name evidence="29" type="ORF">LTLLF_194265</name>
</gene>
<dbReference type="InterPro" id="IPR001452">
    <property type="entry name" value="SH3_domain"/>
</dbReference>
<evidence type="ECO:0000256" key="19">
    <source>
        <dbReference type="ARBA" id="ARBA00069652"/>
    </source>
</evidence>
<dbReference type="InterPro" id="IPR013083">
    <property type="entry name" value="Znf_RING/FYVE/PHD"/>
</dbReference>
<dbReference type="CDD" id="cd11929">
    <property type="entry name" value="SH3_SH3RF2_1"/>
    <property type="match status" value="1"/>
</dbReference>
<dbReference type="Gene3D" id="3.30.40.10">
    <property type="entry name" value="Zinc/RING finger domain, C3HC4 (zinc finger)"/>
    <property type="match status" value="1"/>
</dbReference>
<dbReference type="GO" id="GO:0061630">
    <property type="term" value="F:ubiquitin protein ligase activity"/>
    <property type="evidence" value="ECO:0007669"/>
    <property type="project" value="UniProtKB-EC"/>
</dbReference>
<dbReference type="SMART" id="SM00184">
    <property type="entry name" value="RING"/>
    <property type="match status" value="1"/>
</dbReference>